<dbReference type="InterPro" id="IPR001584">
    <property type="entry name" value="Integrase_cat-core"/>
</dbReference>
<dbReference type="InterPro" id="IPR012337">
    <property type="entry name" value="RNaseH-like_sf"/>
</dbReference>
<proteinExistence type="predicted"/>
<dbReference type="Gene3D" id="3.30.420.10">
    <property type="entry name" value="Ribonuclease H-like superfamily/Ribonuclease H"/>
    <property type="match status" value="1"/>
</dbReference>
<reference evidence="2" key="1">
    <citation type="journal article" date="2019" name="Sci. Rep.">
        <title>Draft genome of Tanacetum cinerariifolium, the natural source of mosquito coil.</title>
        <authorList>
            <person name="Yamashiro T."/>
            <person name="Shiraishi A."/>
            <person name="Satake H."/>
            <person name="Nakayama K."/>
        </authorList>
    </citation>
    <scope>NUCLEOTIDE SEQUENCE</scope>
</reference>
<feature type="domain" description="Integrase catalytic" evidence="1">
    <location>
        <begin position="80"/>
        <end position="177"/>
    </location>
</feature>
<dbReference type="Pfam" id="PF07727">
    <property type="entry name" value="RVT_2"/>
    <property type="match status" value="1"/>
</dbReference>
<dbReference type="InterPro" id="IPR013103">
    <property type="entry name" value="RVT_2"/>
</dbReference>
<dbReference type="AlphaFoldDB" id="A0A699ID44"/>
<dbReference type="InterPro" id="IPR036397">
    <property type="entry name" value="RNaseH_sf"/>
</dbReference>
<dbReference type="EMBL" id="BKCJ010275967">
    <property type="protein sequence ID" value="GEZ41365.1"/>
    <property type="molecule type" value="Genomic_DNA"/>
</dbReference>
<feature type="non-terminal residue" evidence="2">
    <location>
        <position position="1"/>
    </location>
</feature>
<comment type="caution">
    <text evidence="2">The sequence shown here is derived from an EMBL/GenBank/DDBJ whole genome shotgun (WGS) entry which is preliminary data.</text>
</comment>
<dbReference type="PROSITE" id="PS50994">
    <property type="entry name" value="INTEGRASE"/>
    <property type="match status" value="1"/>
</dbReference>
<accession>A0A699ID44</accession>
<dbReference type="GO" id="GO:0003676">
    <property type="term" value="F:nucleic acid binding"/>
    <property type="evidence" value="ECO:0007669"/>
    <property type="project" value="InterPro"/>
</dbReference>
<dbReference type="CDD" id="cd09272">
    <property type="entry name" value="RNase_HI_RT_Ty1"/>
    <property type="match status" value="1"/>
</dbReference>
<evidence type="ECO:0000259" key="1">
    <source>
        <dbReference type="PROSITE" id="PS50994"/>
    </source>
</evidence>
<organism evidence="2">
    <name type="scientific">Tanacetum cinerariifolium</name>
    <name type="common">Dalmatian daisy</name>
    <name type="synonym">Chrysanthemum cinerariifolium</name>
    <dbReference type="NCBI Taxonomy" id="118510"/>
    <lineage>
        <taxon>Eukaryota</taxon>
        <taxon>Viridiplantae</taxon>
        <taxon>Streptophyta</taxon>
        <taxon>Embryophyta</taxon>
        <taxon>Tracheophyta</taxon>
        <taxon>Spermatophyta</taxon>
        <taxon>Magnoliopsida</taxon>
        <taxon>eudicotyledons</taxon>
        <taxon>Gunneridae</taxon>
        <taxon>Pentapetalae</taxon>
        <taxon>asterids</taxon>
        <taxon>campanulids</taxon>
        <taxon>Asterales</taxon>
        <taxon>Asteraceae</taxon>
        <taxon>Asteroideae</taxon>
        <taxon>Anthemideae</taxon>
        <taxon>Anthemidinae</taxon>
        <taxon>Tanacetum</taxon>
    </lineage>
</organism>
<protein>
    <submittedName>
        <fullName evidence="2">Integrase, catalytic core</fullName>
    </submittedName>
</protein>
<dbReference type="GO" id="GO:0015074">
    <property type="term" value="P:DNA integration"/>
    <property type="evidence" value="ECO:0007669"/>
    <property type="project" value="InterPro"/>
</dbReference>
<feature type="non-terminal residue" evidence="2">
    <location>
        <position position="491"/>
    </location>
</feature>
<dbReference type="PANTHER" id="PTHR11439:SF498">
    <property type="entry name" value="DNAK FAMILY PROTEIN"/>
    <property type="match status" value="1"/>
</dbReference>
<dbReference type="PANTHER" id="PTHR11439">
    <property type="entry name" value="GAG-POL-RELATED RETROTRANSPOSON"/>
    <property type="match status" value="1"/>
</dbReference>
<sequence length="491" mass="56501">ENAIIIGRGRINKEKIAATTNDGEWIDIPSSVQNKFYHHFANTFTDPDWSRVPMEGTFPRCLRPDNSRDRKGKCLMRRLKRVRCDNGGEFTSNSMITFCEKNGILLETTCPHTPQQNGVVETKHIHLLETARALRFEANIPKRFWGECILTAAYIINRLPSKVIKNKTPYELVWNEEPIYEDLRIFSPVLGPKIKEDHAISHKETKPRSKRVQTQPAHVSEYVVNLPPSITNYQPGSNQANSTVHPISHFVSYDKFSHSHKAFLTTISSNHEPSCFEQATQDEKWRNAMQQEIKAFKKNRTWTLEELPEGKRPIDSKWVYKTKYKSNGEVERYKARFVAEGCTQREGVDYHETFSLVAKLVTVQTLLVQGTKLDKGEEEARVDATQYRRLVGRLLYLQATRPDVTNAVHVLSQFISDPQQSHLEAAKRVLRYLKGTPGRSRTRYLLLFSGSPISWKMKKQLVVSRSSAEAEYKAIASTVSEIVWVRWLLKD</sequence>
<evidence type="ECO:0000313" key="2">
    <source>
        <dbReference type="EMBL" id="GEZ41365.1"/>
    </source>
</evidence>
<gene>
    <name evidence="2" type="ORF">Tci_513338</name>
</gene>
<dbReference type="SUPFAM" id="SSF53098">
    <property type="entry name" value="Ribonuclease H-like"/>
    <property type="match status" value="1"/>
</dbReference>
<name>A0A699ID44_TANCI</name>